<protein>
    <submittedName>
        <fullName evidence="3">Uncharacterized protein</fullName>
    </submittedName>
</protein>
<dbReference type="InParanoid" id="A0A1Y5U595"/>
<proteinExistence type="predicted"/>
<name>A0A1Y5U595_9PROT</name>
<evidence type="ECO:0000313" key="3">
    <source>
        <dbReference type="EMBL" id="SLN77491.1"/>
    </source>
</evidence>
<dbReference type="AlphaFoldDB" id="A0A1Y5U595"/>
<organism evidence="3 4">
    <name type="scientific">Oceanibacterium hippocampi</name>
    <dbReference type="NCBI Taxonomy" id="745714"/>
    <lineage>
        <taxon>Bacteria</taxon>
        <taxon>Pseudomonadati</taxon>
        <taxon>Pseudomonadota</taxon>
        <taxon>Alphaproteobacteria</taxon>
        <taxon>Sneathiellales</taxon>
        <taxon>Sneathiellaceae</taxon>
        <taxon>Oceanibacterium</taxon>
    </lineage>
</organism>
<dbReference type="RefSeq" id="WP_085885765.1">
    <property type="nucleotide sequence ID" value="NZ_FWFR01000007.1"/>
</dbReference>
<dbReference type="EMBL" id="FWFR01000007">
    <property type="protein sequence ID" value="SLN77491.1"/>
    <property type="molecule type" value="Genomic_DNA"/>
</dbReference>
<feature type="transmembrane region" description="Helical" evidence="2">
    <location>
        <begin position="40"/>
        <end position="59"/>
    </location>
</feature>
<accession>A0A1Y5U595</accession>
<feature type="transmembrane region" description="Helical" evidence="2">
    <location>
        <begin position="7"/>
        <end position="28"/>
    </location>
</feature>
<reference evidence="3 4" key="1">
    <citation type="submission" date="2017-03" db="EMBL/GenBank/DDBJ databases">
        <authorList>
            <person name="Afonso C.L."/>
            <person name="Miller P.J."/>
            <person name="Scott M.A."/>
            <person name="Spackman E."/>
            <person name="Goraichik I."/>
            <person name="Dimitrov K.M."/>
            <person name="Suarez D.L."/>
            <person name="Swayne D.E."/>
        </authorList>
    </citation>
    <scope>NUCLEOTIDE SEQUENCE [LARGE SCALE GENOMIC DNA]</scope>
    <source>
        <strain evidence="3 4">CECT 7691</strain>
    </source>
</reference>
<sequence>MRKDDIAWLIVGAMVGMALMTLAYDVFFGARTISDWLDRWGIGITAVAVLAGSTFGALITGKMMMASVAEDHRLVARRDRENREARAENLRYYLDTLFKMRLDQLETAMRAIVARGYAPAAIDLGPIFFDWEALGLISREEALAVERANEALSDALFLCGGNSANFVEVVRRQNENGETTYDELCEKLEAERLVIRAHRQHRQGTAEMNGGGTISASGQKGK</sequence>
<feature type="region of interest" description="Disordered" evidence="1">
    <location>
        <begin position="200"/>
        <end position="222"/>
    </location>
</feature>
<keyword evidence="4" id="KW-1185">Reference proteome</keyword>
<evidence type="ECO:0000256" key="2">
    <source>
        <dbReference type="SAM" id="Phobius"/>
    </source>
</evidence>
<dbReference type="Proteomes" id="UP000193200">
    <property type="component" value="Unassembled WGS sequence"/>
</dbReference>
<gene>
    <name evidence="3" type="ORF">OCH7691_04436</name>
</gene>
<evidence type="ECO:0000256" key="1">
    <source>
        <dbReference type="SAM" id="MobiDB-lite"/>
    </source>
</evidence>
<keyword evidence="2" id="KW-1133">Transmembrane helix</keyword>
<keyword evidence="2" id="KW-0812">Transmembrane</keyword>
<evidence type="ECO:0000313" key="4">
    <source>
        <dbReference type="Proteomes" id="UP000193200"/>
    </source>
</evidence>
<keyword evidence="2" id="KW-0472">Membrane</keyword>